<dbReference type="PANTHER" id="PTHR30353">
    <property type="entry name" value="INNER MEMBRANE PROTEIN DEDA-RELATED"/>
    <property type="match status" value="1"/>
</dbReference>
<keyword evidence="4 7" id="KW-0812">Transmembrane</keyword>
<evidence type="ECO:0000313" key="10">
    <source>
        <dbReference type="Proteomes" id="UP001194714"/>
    </source>
</evidence>
<accession>A0ABS0AX78</accession>
<feature type="domain" description="VTT" evidence="8">
    <location>
        <begin position="36"/>
        <end position="158"/>
    </location>
</feature>
<evidence type="ECO:0000256" key="2">
    <source>
        <dbReference type="ARBA" id="ARBA00010792"/>
    </source>
</evidence>
<evidence type="ECO:0000256" key="6">
    <source>
        <dbReference type="ARBA" id="ARBA00023136"/>
    </source>
</evidence>
<dbReference type="Proteomes" id="UP001194714">
    <property type="component" value="Unassembled WGS sequence"/>
</dbReference>
<sequence length="205" mass="23795">MQQMINFIVENSAYAPWISFFLILLAGFNIPISIDVIMVVTAFLAATTIPEHTIPLFISVLVGTYFSAWICYWMGRKVGRKLLKFPYFAKLLPEHRLEKMGTFYEKYGLLTLMIGRFIPFGIRNCIFMTTGISQANFKNFIRRDALACTIWASVCFFGFYLLGQNYELLLAKVKMVNLFIFLAFGVTVIAFVWYKKQKRQSHKRL</sequence>
<feature type="transmembrane region" description="Helical" evidence="7">
    <location>
        <begin position="20"/>
        <end position="44"/>
    </location>
</feature>
<evidence type="ECO:0000259" key="8">
    <source>
        <dbReference type="Pfam" id="PF09335"/>
    </source>
</evidence>
<comment type="similarity">
    <text evidence="2 7">Belongs to the DedA family.</text>
</comment>
<keyword evidence="6 7" id="KW-0472">Membrane</keyword>
<keyword evidence="10" id="KW-1185">Reference proteome</keyword>
<dbReference type="EMBL" id="JAAEJV010000003">
    <property type="protein sequence ID" value="MBF5058733.1"/>
    <property type="molecule type" value="Genomic_DNA"/>
</dbReference>
<protein>
    <submittedName>
        <fullName evidence="9">Inner membrane protein</fullName>
    </submittedName>
</protein>
<evidence type="ECO:0000313" key="9">
    <source>
        <dbReference type="EMBL" id="MBF5058733.1"/>
    </source>
</evidence>
<dbReference type="InterPro" id="IPR032818">
    <property type="entry name" value="DedA-like"/>
</dbReference>
<feature type="transmembrane region" description="Helical" evidence="7">
    <location>
        <begin position="175"/>
        <end position="194"/>
    </location>
</feature>
<gene>
    <name evidence="9" type="ORF">NEPTK9_000232</name>
</gene>
<proteinExistence type="inferred from homology"/>
<organism evidence="9 10">
    <name type="scientific">Candidatus Neptunichlamydia vexilliferae</name>
    <dbReference type="NCBI Taxonomy" id="1651774"/>
    <lineage>
        <taxon>Bacteria</taxon>
        <taxon>Pseudomonadati</taxon>
        <taxon>Chlamydiota</taxon>
        <taxon>Chlamydiia</taxon>
        <taxon>Parachlamydiales</taxon>
        <taxon>Simkaniaceae</taxon>
        <taxon>Candidatus Neptunichlamydia</taxon>
    </lineage>
</organism>
<evidence type="ECO:0000256" key="4">
    <source>
        <dbReference type="ARBA" id="ARBA00022692"/>
    </source>
</evidence>
<feature type="transmembrane region" description="Helical" evidence="7">
    <location>
        <begin position="145"/>
        <end position="163"/>
    </location>
</feature>
<evidence type="ECO:0000256" key="7">
    <source>
        <dbReference type="RuleBase" id="RU367016"/>
    </source>
</evidence>
<keyword evidence="5 7" id="KW-1133">Transmembrane helix</keyword>
<dbReference type="PANTHER" id="PTHR30353:SF15">
    <property type="entry name" value="INNER MEMBRANE PROTEIN YABI"/>
    <property type="match status" value="1"/>
</dbReference>
<reference evidence="9 10" key="1">
    <citation type="submission" date="2020-01" db="EMBL/GenBank/DDBJ databases">
        <title>Draft genome sequence of Cand. Neptunochlamydia vexilliferae K9.</title>
        <authorList>
            <person name="Schulz F."/>
            <person name="Koestlbacher S."/>
            <person name="Wascher F."/>
            <person name="Pizzetti I."/>
            <person name="Horn M."/>
        </authorList>
    </citation>
    <scope>NUCLEOTIDE SEQUENCE [LARGE SCALE GENOMIC DNA]</scope>
    <source>
        <strain evidence="9 10">K9</strain>
    </source>
</reference>
<evidence type="ECO:0000256" key="1">
    <source>
        <dbReference type="ARBA" id="ARBA00004651"/>
    </source>
</evidence>
<evidence type="ECO:0000256" key="5">
    <source>
        <dbReference type="ARBA" id="ARBA00022989"/>
    </source>
</evidence>
<feature type="transmembrane region" description="Helical" evidence="7">
    <location>
        <begin position="56"/>
        <end position="75"/>
    </location>
</feature>
<comment type="caution">
    <text evidence="9">The sequence shown here is derived from an EMBL/GenBank/DDBJ whole genome shotgun (WGS) entry which is preliminary data.</text>
</comment>
<keyword evidence="3 7" id="KW-1003">Cell membrane</keyword>
<dbReference type="Pfam" id="PF09335">
    <property type="entry name" value="VTT_dom"/>
    <property type="match status" value="1"/>
</dbReference>
<comment type="subcellular location">
    <subcellularLocation>
        <location evidence="1 7">Cell membrane</location>
        <topology evidence="1 7">Multi-pass membrane protein</topology>
    </subcellularLocation>
</comment>
<evidence type="ECO:0000256" key="3">
    <source>
        <dbReference type="ARBA" id="ARBA00022475"/>
    </source>
</evidence>
<name>A0ABS0AX78_9BACT</name>
<dbReference type="InterPro" id="IPR032816">
    <property type="entry name" value="VTT_dom"/>
</dbReference>